<protein>
    <submittedName>
        <fullName evidence="1">TIGR02281 family clan AA aspartic protease</fullName>
        <ecNumber evidence="1">3.4.23.-</ecNumber>
    </submittedName>
</protein>
<sequence length="177" mass="18415">MVRYFIAMMKFALWVVGAAFAVALISPYGGQHVPVAPVQAVMTVHALPVAEAAGNGLADVTLTRSADGHFYADAIINGATIHVLVDTGATTVALSRADAQAAGLQFSEGDFTGTAQTAGGDIKLKPVTLDRVGIGAVEARNVDAVVVDSKMNISLLGQSWLRRVGNVQIAGDRMVLR</sequence>
<dbReference type="InterPro" id="IPR021109">
    <property type="entry name" value="Peptidase_aspartic_dom_sf"/>
</dbReference>
<dbReference type="EMBL" id="CP032829">
    <property type="protein sequence ID" value="AYJ86275.1"/>
    <property type="molecule type" value="Genomic_DNA"/>
</dbReference>
<dbReference type="GO" id="GO:0004190">
    <property type="term" value="F:aspartic-type endopeptidase activity"/>
    <property type="evidence" value="ECO:0007669"/>
    <property type="project" value="InterPro"/>
</dbReference>
<dbReference type="OrthoDB" id="7595324at2"/>
<reference evidence="1 2" key="1">
    <citation type="submission" date="2018-09" db="EMBL/GenBank/DDBJ databases">
        <title>Sphingomonas peninsula sp. nov., isolated from fildes peninsula, Antarctic soil.</title>
        <authorList>
            <person name="Yingchao G."/>
        </authorList>
    </citation>
    <scope>NUCLEOTIDE SEQUENCE [LARGE SCALE GENOMIC DNA]</scope>
    <source>
        <strain evidence="1 2">YZ-8</strain>
    </source>
</reference>
<dbReference type="Proteomes" id="UP000276254">
    <property type="component" value="Chromosome"/>
</dbReference>
<keyword evidence="1" id="KW-0378">Hydrolase</keyword>
<dbReference type="InterPro" id="IPR001969">
    <property type="entry name" value="Aspartic_peptidase_AS"/>
</dbReference>
<dbReference type="GO" id="GO:0006508">
    <property type="term" value="P:proteolysis"/>
    <property type="evidence" value="ECO:0007669"/>
    <property type="project" value="UniProtKB-KW"/>
</dbReference>
<dbReference type="InterPro" id="IPR011969">
    <property type="entry name" value="Clan_AA_Asp_peptidase_C"/>
</dbReference>
<proteinExistence type="predicted"/>
<dbReference type="PROSITE" id="PS00141">
    <property type="entry name" value="ASP_PROTEASE"/>
    <property type="match status" value="1"/>
</dbReference>
<accession>A0A494TMF9</accession>
<dbReference type="InterPro" id="IPR034122">
    <property type="entry name" value="Retropepsin-like_bacterial"/>
</dbReference>
<dbReference type="NCBIfam" id="TIGR02281">
    <property type="entry name" value="clan_AA_DTGA"/>
    <property type="match status" value="1"/>
</dbReference>
<dbReference type="CDD" id="cd05483">
    <property type="entry name" value="retropepsin_like_bacteria"/>
    <property type="match status" value="1"/>
</dbReference>
<gene>
    <name evidence="1" type="ORF">D3Y57_10260</name>
</gene>
<dbReference type="AlphaFoldDB" id="A0A494TMF9"/>
<name>A0A494TMF9_SPHPE</name>
<dbReference type="EC" id="3.4.23.-" evidence="1"/>
<keyword evidence="2" id="KW-1185">Reference proteome</keyword>
<evidence type="ECO:0000313" key="1">
    <source>
        <dbReference type="EMBL" id="AYJ86275.1"/>
    </source>
</evidence>
<dbReference type="KEGG" id="spha:D3Y57_10260"/>
<organism evidence="1 2">
    <name type="scientific">Sphingomonas paeninsulae</name>
    <dbReference type="NCBI Taxonomy" id="2319844"/>
    <lineage>
        <taxon>Bacteria</taxon>
        <taxon>Pseudomonadati</taxon>
        <taxon>Pseudomonadota</taxon>
        <taxon>Alphaproteobacteria</taxon>
        <taxon>Sphingomonadales</taxon>
        <taxon>Sphingomonadaceae</taxon>
        <taxon>Sphingomonas</taxon>
    </lineage>
</organism>
<evidence type="ECO:0000313" key="2">
    <source>
        <dbReference type="Proteomes" id="UP000276254"/>
    </source>
</evidence>
<dbReference type="Gene3D" id="2.40.70.10">
    <property type="entry name" value="Acid Proteases"/>
    <property type="match status" value="1"/>
</dbReference>
<dbReference type="SUPFAM" id="SSF50630">
    <property type="entry name" value="Acid proteases"/>
    <property type="match status" value="1"/>
</dbReference>
<dbReference type="Pfam" id="PF13975">
    <property type="entry name" value="gag-asp_proteas"/>
    <property type="match status" value="1"/>
</dbReference>
<keyword evidence="1" id="KW-0645">Protease</keyword>